<organism evidence="2 3">
    <name type="scientific">Glycomyces niveus</name>
    <dbReference type="NCBI Taxonomy" id="2820287"/>
    <lineage>
        <taxon>Bacteria</taxon>
        <taxon>Bacillati</taxon>
        <taxon>Actinomycetota</taxon>
        <taxon>Actinomycetes</taxon>
        <taxon>Glycomycetales</taxon>
        <taxon>Glycomycetaceae</taxon>
        <taxon>Glycomyces</taxon>
    </lineage>
</organism>
<dbReference type="Proteomes" id="UP000681341">
    <property type="component" value="Unassembled WGS sequence"/>
</dbReference>
<feature type="chain" id="PRO_5047132755" evidence="1">
    <location>
        <begin position="29"/>
        <end position="163"/>
    </location>
</feature>
<evidence type="ECO:0000256" key="1">
    <source>
        <dbReference type="SAM" id="SignalP"/>
    </source>
</evidence>
<accession>A0ABS3U4N1</accession>
<sequence length="163" mass="16759">MSGTVHRRPTAFAAAAALLLCTTVAASAAASGETADYVDIVLAEGDGRCAVERVQVDAAPPATVAIDTDKIDFDCSGSTRFDFAADTAFAFDDAAGTATAEKVRIAATKFGVTCTYEAARVTLERDGVSRSYGGGPVGAKKVKGSFLCPGSVNLDRAEVVFHQ</sequence>
<evidence type="ECO:0000313" key="2">
    <source>
        <dbReference type="EMBL" id="MBO3732708.1"/>
    </source>
</evidence>
<gene>
    <name evidence="2" type="ORF">J5V16_07720</name>
</gene>
<feature type="signal peptide" evidence="1">
    <location>
        <begin position="1"/>
        <end position="28"/>
    </location>
</feature>
<dbReference type="EMBL" id="JAGFNP010000003">
    <property type="protein sequence ID" value="MBO3732708.1"/>
    <property type="molecule type" value="Genomic_DNA"/>
</dbReference>
<comment type="caution">
    <text evidence="2">The sequence shown here is derived from an EMBL/GenBank/DDBJ whole genome shotgun (WGS) entry which is preliminary data.</text>
</comment>
<protein>
    <submittedName>
        <fullName evidence="2">Uncharacterized protein</fullName>
    </submittedName>
</protein>
<keyword evidence="3" id="KW-1185">Reference proteome</keyword>
<name>A0ABS3U4N1_9ACTN</name>
<proteinExistence type="predicted"/>
<evidence type="ECO:0000313" key="3">
    <source>
        <dbReference type="Proteomes" id="UP000681341"/>
    </source>
</evidence>
<reference evidence="2 3" key="1">
    <citation type="submission" date="2021-03" db="EMBL/GenBank/DDBJ databases">
        <title>Glycomyces sp. nov., a novel actinomycete isolated from soil.</title>
        <authorList>
            <person name="Yang X."/>
            <person name="Xu X."/>
        </authorList>
    </citation>
    <scope>NUCLEOTIDE SEQUENCE [LARGE SCALE GENOMIC DNA]</scope>
    <source>
        <strain evidence="2 3">NEAU-S30</strain>
    </source>
</reference>
<dbReference type="RefSeq" id="WP_208495493.1">
    <property type="nucleotide sequence ID" value="NZ_JAGFNP010000003.1"/>
</dbReference>
<keyword evidence="1" id="KW-0732">Signal</keyword>